<keyword evidence="2" id="KW-0813">Transport</keyword>
<dbReference type="SUPFAM" id="SSF53807">
    <property type="entry name" value="Helical backbone' metal receptor"/>
    <property type="match status" value="1"/>
</dbReference>
<accession>A0A6H1TSS9</accession>
<organism evidence="4 5">
    <name type="scientific">Oxynema aestuarii AP17</name>
    <dbReference type="NCBI Taxonomy" id="2064643"/>
    <lineage>
        <taxon>Bacteria</taxon>
        <taxon>Bacillati</taxon>
        <taxon>Cyanobacteriota</taxon>
        <taxon>Cyanophyceae</taxon>
        <taxon>Oscillatoriophycideae</taxon>
        <taxon>Oscillatoriales</taxon>
        <taxon>Oscillatoriaceae</taxon>
        <taxon>Oxynema</taxon>
        <taxon>Oxynema aestuarii</taxon>
    </lineage>
</organism>
<dbReference type="AlphaFoldDB" id="A0A6H1TSS9"/>
<sequence length="325" mass="36188">MKPCRLAIAVLCFAVAPLEGCQPNPKSELRAQTDPLDIAVSILPQKYFVQRVGGENVRVNVLVEPGASPATYEPKPSQLRALSEAEAYFRIRVPFENAWMDKIQAANPQMRLVDTTQDIERMPMSAHSHHGSGGHQQDANPDPHVWLSPALVKIQAQTIYDTLVELDPPRQAEYRQNLERFIADIGGLDAEIRTSLANLQQPKFMVFHPAWGYFAREYDLEMIPIEIGGTEPSAAEMAQLIARAKQEDIQVIFAQPQFSTKAAETIANEIGGEVILIDPLAPDWLENLGAIVSTFSRVLSEGRSRIRVGVLPFPRQPRPVPMNLR</sequence>
<dbReference type="PANTHER" id="PTHR42953">
    <property type="entry name" value="HIGH-AFFINITY ZINC UPTAKE SYSTEM PROTEIN ZNUA-RELATED"/>
    <property type="match status" value="1"/>
</dbReference>
<dbReference type="Pfam" id="PF01297">
    <property type="entry name" value="ZnuA"/>
    <property type="match status" value="1"/>
</dbReference>
<name>A0A6H1TSS9_9CYAN</name>
<keyword evidence="3" id="KW-0732">Signal</keyword>
<dbReference type="GO" id="GO:0030001">
    <property type="term" value="P:metal ion transport"/>
    <property type="evidence" value="ECO:0007669"/>
    <property type="project" value="InterPro"/>
</dbReference>
<gene>
    <name evidence="4" type="ORF">HCG48_00550</name>
</gene>
<dbReference type="InterPro" id="IPR050492">
    <property type="entry name" value="Bact_metal-bind_prot9"/>
</dbReference>
<evidence type="ECO:0000313" key="4">
    <source>
        <dbReference type="EMBL" id="QIZ69266.1"/>
    </source>
</evidence>
<dbReference type="InterPro" id="IPR006127">
    <property type="entry name" value="ZnuA-like"/>
</dbReference>
<proteinExistence type="inferred from homology"/>
<dbReference type="EMBL" id="CP051167">
    <property type="protein sequence ID" value="QIZ69266.1"/>
    <property type="molecule type" value="Genomic_DNA"/>
</dbReference>
<dbReference type="Gene3D" id="3.40.50.1980">
    <property type="entry name" value="Nitrogenase molybdenum iron protein domain"/>
    <property type="match status" value="2"/>
</dbReference>
<reference evidence="4 5" key="1">
    <citation type="submission" date="2020-04" db="EMBL/GenBank/DDBJ databases">
        <authorList>
            <person name="Basu S."/>
            <person name="Maruthanayagam V."/>
            <person name="Chakraborty S."/>
            <person name="Pramanik A."/>
            <person name="Mukherjee J."/>
            <person name="Brink B."/>
        </authorList>
    </citation>
    <scope>NUCLEOTIDE SEQUENCE [LARGE SCALE GENOMIC DNA]</scope>
    <source>
        <strain evidence="4 5">AP17</strain>
    </source>
</reference>
<evidence type="ECO:0000256" key="3">
    <source>
        <dbReference type="ARBA" id="ARBA00022729"/>
    </source>
</evidence>
<dbReference type="KEGG" id="oxy:HCG48_00550"/>
<evidence type="ECO:0000256" key="2">
    <source>
        <dbReference type="ARBA" id="ARBA00022448"/>
    </source>
</evidence>
<dbReference type="PANTHER" id="PTHR42953:SF3">
    <property type="entry name" value="HIGH-AFFINITY ZINC UPTAKE SYSTEM PROTEIN ZNUA"/>
    <property type="match status" value="1"/>
</dbReference>
<evidence type="ECO:0000313" key="5">
    <source>
        <dbReference type="Proteomes" id="UP000500857"/>
    </source>
</evidence>
<protein>
    <submittedName>
        <fullName evidence="4">Zinc ABC transporter solute-binding protein</fullName>
    </submittedName>
</protein>
<dbReference type="Proteomes" id="UP000500857">
    <property type="component" value="Chromosome"/>
</dbReference>
<comment type="similarity">
    <text evidence="1">Belongs to the bacterial solute-binding protein 9 family.</text>
</comment>
<evidence type="ECO:0000256" key="1">
    <source>
        <dbReference type="ARBA" id="ARBA00011028"/>
    </source>
</evidence>
<dbReference type="RefSeq" id="WP_168567423.1">
    <property type="nucleotide sequence ID" value="NZ_CP051167.1"/>
</dbReference>
<keyword evidence="5" id="KW-1185">Reference proteome</keyword>
<dbReference type="GO" id="GO:0046872">
    <property type="term" value="F:metal ion binding"/>
    <property type="evidence" value="ECO:0007669"/>
    <property type="project" value="InterPro"/>
</dbReference>